<accession>A0A7G9GLS6</accession>
<reference evidence="1 2" key="1">
    <citation type="submission" date="2020-08" db="EMBL/GenBank/DDBJ databases">
        <authorList>
            <person name="Liu C."/>
            <person name="Sun Q."/>
        </authorList>
    </citation>
    <scope>NUCLEOTIDE SEQUENCE [LARGE SCALE GENOMIC DNA]</scope>
    <source>
        <strain evidence="1 2">NSJ-61</strain>
    </source>
</reference>
<keyword evidence="2" id="KW-1185">Reference proteome</keyword>
<dbReference type="RefSeq" id="WP_117452104.1">
    <property type="nucleotide sequence ID" value="NZ_CP060636.1"/>
</dbReference>
<evidence type="ECO:0000313" key="2">
    <source>
        <dbReference type="Proteomes" id="UP000515856"/>
    </source>
</evidence>
<organism evidence="1 2">
    <name type="scientific">[Eubacterium] hominis</name>
    <dbReference type="NCBI Taxonomy" id="2764325"/>
    <lineage>
        <taxon>Bacteria</taxon>
        <taxon>Bacillati</taxon>
        <taxon>Bacillota</taxon>
        <taxon>Erysipelotrichia</taxon>
        <taxon>Erysipelotrichales</taxon>
        <taxon>Erysipelotrichaceae</taxon>
        <taxon>Amedibacillus</taxon>
    </lineage>
</organism>
<dbReference type="AlphaFoldDB" id="A0A7G9GLS6"/>
<name>A0A7G9GLS6_9FIRM</name>
<sequence>MEADELQFALWLIEDAIVKRRELEEYQKDLDNCRKYTYHTWEEFYAKWDKVPTKTAVLDDIKMARRLLNVARKEMDG</sequence>
<dbReference type="Proteomes" id="UP000515856">
    <property type="component" value="Chromosome"/>
</dbReference>
<protein>
    <recommendedName>
        <fullName evidence="3">Phage protein</fullName>
    </recommendedName>
</protein>
<gene>
    <name evidence="1" type="ORF">H9Q80_16145</name>
</gene>
<dbReference type="EMBL" id="CP060636">
    <property type="protein sequence ID" value="QNM11758.1"/>
    <property type="molecule type" value="Genomic_DNA"/>
</dbReference>
<proteinExistence type="predicted"/>
<evidence type="ECO:0008006" key="3">
    <source>
        <dbReference type="Google" id="ProtNLM"/>
    </source>
</evidence>
<evidence type="ECO:0000313" key="1">
    <source>
        <dbReference type="EMBL" id="QNM11758.1"/>
    </source>
</evidence>
<dbReference type="KEGG" id="ehn:H9Q80_16145"/>